<comment type="subunit">
    <text evidence="2 5">Homopentamer.</text>
</comment>
<dbReference type="OrthoDB" id="5241527at2"/>
<proteinExistence type="inferred from homology"/>
<evidence type="ECO:0000259" key="7">
    <source>
        <dbReference type="Pfam" id="PF07195"/>
    </source>
</evidence>
<evidence type="ECO:0000256" key="3">
    <source>
        <dbReference type="ARBA" id="ARBA00023054"/>
    </source>
</evidence>
<accession>A0A3N1GNB1</accession>
<keyword evidence="8" id="KW-0282">Flagellum</keyword>
<feature type="domain" description="Flagellar hook-associated protein 2 N-terminal" evidence="6">
    <location>
        <begin position="9"/>
        <end position="104"/>
    </location>
</feature>
<dbReference type="AlphaFoldDB" id="A0A3N1GNB1"/>
<evidence type="ECO:0000259" key="6">
    <source>
        <dbReference type="Pfam" id="PF02465"/>
    </source>
</evidence>
<keyword evidence="8" id="KW-0969">Cilium</keyword>
<dbReference type="PANTHER" id="PTHR30288:SF0">
    <property type="entry name" value="FLAGELLAR HOOK-ASSOCIATED PROTEIN 2"/>
    <property type="match status" value="1"/>
</dbReference>
<evidence type="ECO:0000256" key="1">
    <source>
        <dbReference type="ARBA" id="ARBA00009764"/>
    </source>
</evidence>
<comment type="subcellular location">
    <subcellularLocation>
        <location evidence="5">Secreted</location>
    </subcellularLocation>
    <subcellularLocation>
        <location evidence="5">Bacterial flagellum</location>
    </subcellularLocation>
</comment>
<dbReference type="Pfam" id="PF07195">
    <property type="entry name" value="FliD_C"/>
    <property type="match status" value="1"/>
</dbReference>
<reference evidence="8 9" key="1">
    <citation type="submission" date="2018-11" db="EMBL/GenBank/DDBJ databases">
        <title>Sequencing the genomes of 1000 actinobacteria strains.</title>
        <authorList>
            <person name="Klenk H.-P."/>
        </authorList>
    </citation>
    <scope>NUCLEOTIDE SEQUENCE [LARGE SCALE GENOMIC DNA]</scope>
    <source>
        <strain evidence="8 9">DSM 43634</strain>
    </source>
</reference>
<name>A0A3N1GNB1_9ACTN</name>
<dbReference type="InterPro" id="IPR010809">
    <property type="entry name" value="FliD_C"/>
</dbReference>
<keyword evidence="8" id="KW-0966">Cell projection</keyword>
<evidence type="ECO:0000313" key="9">
    <source>
        <dbReference type="Proteomes" id="UP000271683"/>
    </source>
</evidence>
<comment type="caution">
    <text evidence="8">The sequence shown here is derived from an EMBL/GenBank/DDBJ whole genome shotgun (WGS) entry which is preliminary data.</text>
</comment>
<comment type="similarity">
    <text evidence="1 5">Belongs to the FliD family.</text>
</comment>
<gene>
    <name evidence="8" type="ORF">EDD30_4660</name>
</gene>
<keyword evidence="4 5" id="KW-0975">Bacterial flagellum</keyword>
<dbReference type="GO" id="GO:0009421">
    <property type="term" value="C:bacterial-type flagellum filament cap"/>
    <property type="evidence" value="ECO:0007669"/>
    <property type="project" value="InterPro"/>
</dbReference>
<sequence length="490" mass="49483">MASVDGLVTGMSTTDTIAQLMKIEALPQTALKTKISTTNKVVAAYQSVNSRLSSLVSAANALGSSTTWGGMKATSNSTAAVVSAAAGAGAGSLSFHVDKLASTHVLTFSAASAVSSASDATGSPVLAGSTFDVKLKDGTTKTLNPADKSLQSVVAAINAEANVAYKAAAVQIGAGKYTLQLTAKDSGAAGAAAMTAAGTPTGLSLTDPTVTVNGTDAQITVGDPSDLTTTAYSITSATNTFADVLPGVTVTAVRAQAATDPAVTIDVAADAEGIAAKVQALIDNANVALTEIASQSKIKSGQTAAGPLVGDSAMRKLTQDILGAVSGGIPGLGANGGVASYSDVGVAVDRSGKLTFDKQKFIDAYQADPAKTQAYFDTYTEKTGGTDGKFDPGFDTAAGLGRKMEALGLIASVGVVDPTNPTKPTKGTMQALIERNNNTISRLNDQVSEWDVRLEMRKLALQKQFSGLEVALGKMQQQSSWLASQLAGLG</sequence>
<feature type="domain" description="Flagellar hook-associated protein 2 C-terminal" evidence="7">
    <location>
        <begin position="215"/>
        <end position="477"/>
    </location>
</feature>
<dbReference type="GO" id="GO:0009424">
    <property type="term" value="C:bacterial-type flagellum hook"/>
    <property type="evidence" value="ECO:0007669"/>
    <property type="project" value="UniProtKB-UniRule"/>
</dbReference>
<dbReference type="Pfam" id="PF02465">
    <property type="entry name" value="FliD_N"/>
    <property type="match status" value="1"/>
</dbReference>
<evidence type="ECO:0000256" key="4">
    <source>
        <dbReference type="ARBA" id="ARBA00023143"/>
    </source>
</evidence>
<dbReference type="GO" id="GO:0071973">
    <property type="term" value="P:bacterial-type flagellum-dependent cell motility"/>
    <property type="evidence" value="ECO:0007669"/>
    <property type="project" value="TreeGrafter"/>
</dbReference>
<organism evidence="8 9">
    <name type="scientific">Couchioplanes caeruleus</name>
    <dbReference type="NCBI Taxonomy" id="56438"/>
    <lineage>
        <taxon>Bacteria</taxon>
        <taxon>Bacillati</taxon>
        <taxon>Actinomycetota</taxon>
        <taxon>Actinomycetes</taxon>
        <taxon>Micromonosporales</taxon>
        <taxon>Micromonosporaceae</taxon>
        <taxon>Couchioplanes</taxon>
    </lineage>
</organism>
<dbReference type="EMBL" id="RJKL01000001">
    <property type="protein sequence ID" value="ROP31737.1"/>
    <property type="molecule type" value="Genomic_DNA"/>
</dbReference>
<dbReference type="InterPro" id="IPR040026">
    <property type="entry name" value="FliD"/>
</dbReference>
<dbReference type="Proteomes" id="UP000271683">
    <property type="component" value="Unassembled WGS sequence"/>
</dbReference>
<evidence type="ECO:0000313" key="8">
    <source>
        <dbReference type="EMBL" id="ROP31737.1"/>
    </source>
</evidence>
<comment type="function">
    <text evidence="5">Required for morphogenesis and for the elongation of the flagellar filament by facilitating polymerization of the flagellin monomers at the tip of growing filament. Forms a capping structure, which prevents flagellin subunits (transported through the central channel of the flagellum) from leaking out without polymerization at the distal end.</text>
</comment>
<dbReference type="InterPro" id="IPR003481">
    <property type="entry name" value="FliD_N"/>
</dbReference>
<dbReference type="GO" id="GO:0005576">
    <property type="term" value="C:extracellular region"/>
    <property type="evidence" value="ECO:0007669"/>
    <property type="project" value="UniProtKB-SubCell"/>
</dbReference>
<evidence type="ECO:0000256" key="2">
    <source>
        <dbReference type="ARBA" id="ARBA00011255"/>
    </source>
</evidence>
<keyword evidence="5" id="KW-0964">Secreted</keyword>
<dbReference type="GO" id="GO:0007155">
    <property type="term" value="P:cell adhesion"/>
    <property type="evidence" value="ECO:0007669"/>
    <property type="project" value="InterPro"/>
</dbReference>
<protein>
    <recommendedName>
        <fullName evidence="5">Flagellar hook-associated protein 2</fullName>
        <shortName evidence="5">HAP2</shortName>
    </recommendedName>
    <alternativeName>
        <fullName evidence="5">Flagellar cap protein</fullName>
    </alternativeName>
</protein>
<evidence type="ECO:0000256" key="5">
    <source>
        <dbReference type="RuleBase" id="RU362066"/>
    </source>
</evidence>
<dbReference type="PANTHER" id="PTHR30288">
    <property type="entry name" value="FLAGELLAR CAP/ASSEMBLY PROTEIN FLID"/>
    <property type="match status" value="1"/>
</dbReference>
<keyword evidence="3" id="KW-0175">Coiled coil</keyword>